<evidence type="ECO:0000256" key="10">
    <source>
        <dbReference type="RuleBase" id="RU361207"/>
    </source>
</evidence>
<dbReference type="GO" id="GO:0004134">
    <property type="term" value="F:4-alpha-glucanotransferase activity"/>
    <property type="evidence" value="ECO:0007669"/>
    <property type="project" value="UniProtKB-EC"/>
</dbReference>
<evidence type="ECO:0000256" key="4">
    <source>
        <dbReference type="ARBA" id="ARBA00020295"/>
    </source>
</evidence>
<evidence type="ECO:0000256" key="7">
    <source>
        <dbReference type="ARBA" id="ARBA00023277"/>
    </source>
</evidence>
<reference evidence="11 12" key="1">
    <citation type="submission" date="2018-08" db="EMBL/GenBank/DDBJ databases">
        <title>A genome reference for cultivated species of the human gut microbiota.</title>
        <authorList>
            <person name="Zou Y."/>
            <person name="Xue W."/>
            <person name="Luo G."/>
        </authorList>
    </citation>
    <scope>NUCLEOTIDE SEQUENCE [LARGE SCALE GENOMIC DNA]</scope>
    <source>
        <strain evidence="11 12">AM32-8LB</strain>
    </source>
</reference>
<dbReference type="InterPro" id="IPR003385">
    <property type="entry name" value="Glyco_hydro_77"/>
</dbReference>
<dbReference type="Proteomes" id="UP000266391">
    <property type="component" value="Unassembled WGS sequence"/>
</dbReference>
<evidence type="ECO:0000256" key="9">
    <source>
        <dbReference type="ARBA" id="ARBA00031501"/>
    </source>
</evidence>
<evidence type="ECO:0000256" key="6">
    <source>
        <dbReference type="ARBA" id="ARBA00022679"/>
    </source>
</evidence>
<evidence type="ECO:0000256" key="5">
    <source>
        <dbReference type="ARBA" id="ARBA00022676"/>
    </source>
</evidence>
<keyword evidence="6 10" id="KW-0808">Transferase</keyword>
<evidence type="ECO:0000256" key="1">
    <source>
        <dbReference type="ARBA" id="ARBA00000439"/>
    </source>
</evidence>
<dbReference type="PANTHER" id="PTHR32438:SF5">
    <property type="entry name" value="4-ALPHA-GLUCANOTRANSFERASE DPE1, CHLOROPLASTIC_AMYLOPLASTIC"/>
    <property type="match status" value="1"/>
</dbReference>
<proteinExistence type="inferred from homology"/>
<comment type="catalytic activity">
    <reaction evidence="1 10">
        <text>Transfers a segment of a (1-&gt;4)-alpha-D-glucan to a new position in an acceptor, which may be glucose or a (1-&gt;4)-alpha-D-glucan.</text>
        <dbReference type="EC" id="2.4.1.25"/>
    </reaction>
</comment>
<sequence>MRDHSNRTGGNELGSKELTRGAGVLLAITSLPSSYGIGTLGEAAFQFVDLLVDLKQRYWQVLPIGPTSFGNSPYQSYSAFAGNPYLIDLDDLVKDGLLQETEIRSFNWGTDDADIDYATIYENRYKILRMAFSRFSAKSEDFLAFTEKSDRWLSDYSLYTALKRHFGDIEWQSWDVSLRDRDQEAVKEYQEILHNDIMFCKFCQYEFFKQWMQLKQYANSRGVQIIGDMPLYVASDSVDVWAHREMFLLEPDGRPNVVAGAAPDAFSESGQVWGSPVYDWNVMEEDGFAWWKARMLENMELFDVIRLDHFSGLVRYYTVSADAEDGRNGKWSKGPGRKLTDAMTEVLGDMRVIVEDIGPKGGLPGVKKLKTKTGWPGIKILMFAFDDDTANEHLPHNYQDTNMVVYAGTHDNETIVGYFRDKSDYELAYLYEYLNIHYKEEIPDALIRAAYASIADVAIIQMQDLMKLGNEARMNAPSTVGRNWRWRIGKDTLSEERRAWIRTLATVYRR</sequence>
<dbReference type="GO" id="GO:0005975">
    <property type="term" value="P:carbohydrate metabolic process"/>
    <property type="evidence" value="ECO:0007669"/>
    <property type="project" value="InterPro"/>
</dbReference>
<keyword evidence="5 10" id="KW-0328">Glycosyltransferase</keyword>
<evidence type="ECO:0000256" key="8">
    <source>
        <dbReference type="ARBA" id="ARBA00031423"/>
    </source>
</evidence>
<gene>
    <name evidence="11" type="primary">malQ</name>
    <name evidence="11" type="ORF">DW813_02000</name>
</gene>
<dbReference type="NCBIfam" id="NF011080">
    <property type="entry name" value="PRK14508.1-3"/>
    <property type="match status" value="1"/>
</dbReference>
<keyword evidence="7 10" id="KW-0119">Carbohydrate metabolism</keyword>
<dbReference type="EC" id="2.4.1.25" evidence="3 10"/>
<dbReference type="InterPro" id="IPR017853">
    <property type="entry name" value="GH"/>
</dbReference>
<dbReference type="EMBL" id="QSIQ01000001">
    <property type="protein sequence ID" value="RHD06658.1"/>
    <property type="molecule type" value="Genomic_DNA"/>
</dbReference>
<dbReference type="Pfam" id="PF02446">
    <property type="entry name" value="Glyco_hydro_77"/>
    <property type="match status" value="1"/>
</dbReference>
<comment type="similarity">
    <text evidence="2 10">Belongs to the disproportionating enzyme family.</text>
</comment>
<dbReference type="Gene3D" id="3.20.20.80">
    <property type="entry name" value="Glycosidases"/>
    <property type="match status" value="1"/>
</dbReference>
<evidence type="ECO:0000256" key="2">
    <source>
        <dbReference type="ARBA" id="ARBA00005684"/>
    </source>
</evidence>
<evidence type="ECO:0000313" key="11">
    <source>
        <dbReference type="EMBL" id="RHD06658.1"/>
    </source>
</evidence>
<organism evidence="11 12">
    <name type="scientific">Roseburia inulinivorans</name>
    <dbReference type="NCBI Taxonomy" id="360807"/>
    <lineage>
        <taxon>Bacteria</taxon>
        <taxon>Bacillati</taxon>
        <taxon>Bacillota</taxon>
        <taxon>Clostridia</taxon>
        <taxon>Lachnospirales</taxon>
        <taxon>Lachnospiraceae</taxon>
        <taxon>Roseburia</taxon>
    </lineage>
</organism>
<dbReference type="AlphaFoldDB" id="A0A396AN40"/>
<dbReference type="NCBIfam" id="TIGR00217">
    <property type="entry name" value="malQ"/>
    <property type="match status" value="1"/>
</dbReference>
<evidence type="ECO:0000256" key="3">
    <source>
        <dbReference type="ARBA" id="ARBA00012560"/>
    </source>
</evidence>
<comment type="caution">
    <text evidence="11">The sequence shown here is derived from an EMBL/GenBank/DDBJ whole genome shotgun (WGS) entry which is preliminary data.</text>
</comment>
<dbReference type="SUPFAM" id="SSF51445">
    <property type="entry name" value="(Trans)glycosidases"/>
    <property type="match status" value="1"/>
</dbReference>
<name>A0A396AN40_9FIRM</name>
<accession>A0A396AN40</accession>
<dbReference type="PANTHER" id="PTHR32438">
    <property type="entry name" value="4-ALPHA-GLUCANOTRANSFERASE DPE1, CHLOROPLASTIC/AMYLOPLASTIC"/>
    <property type="match status" value="1"/>
</dbReference>
<evidence type="ECO:0000313" key="12">
    <source>
        <dbReference type="Proteomes" id="UP000266391"/>
    </source>
</evidence>
<protein>
    <recommendedName>
        <fullName evidence="4 10">4-alpha-glucanotransferase</fullName>
        <ecNumber evidence="3 10">2.4.1.25</ecNumber>
    </recommendedName>
    <alternativeName>
        <fullName evidence="8 10">Amylomaltase</fullName>
    </alternativeName>
    <alternativeName>
        <fullName evidence="9 10">Disproportionating enzyme</fullName>
    </alternativeName>
</protein>